<dbReference type="KEGG" id="led:BBK82_32970"/>
<dbReference type="Proteomes" id="UP000093053">
    <property type="component" value="Chromosome"/>
</dbReference>
<sequence length="602" mass="66672">MTAEEAAMILIIPVRYAQEDPVWSRELFVNWMQPLRPFSLGHYWTLSSRGFLDVSSDVLDPVVITNPVPVSNEARDGLHRKVVAAATEQRAPKWADVDLIIIWFARPTGWWGGSEVAVPVGGDTRNVRVTVVDSVTPFDAACQELGHGLGFLHEWAADDSDYGSPYSTMSAQKYGTSVWQDPAWVREPIAGLPDAEKVGRTIGPLLPAAQMYGVQAFRDSAHVVHQRGFPFTHRLYALDYQLREPEGPLPVVIAVPSNRRDGRMFFLELRRRNRTSYDNGIGQWKDTVGGPKHVGPDEAVVVHSRDLETGRVRYEGTAPLHLVRLQPDWPFPVGDFTVRVTHVDTAKEFVDVEVRAGSIKSFPIRGVLLAGRFRTQEQLNAMSRDDMRNTLIVEMTAHSNQNDYQRYDNDTLAGMGALMVFLRRTGIRDDVALAAMSADDQRNTAIVELNAQTGAGRELQGRTSLELAQIALGRVASPGHVPGVADHWVRGVLLLGGFRTQHQLNAMSNEDMRNTLIVVMTSLSNQNNYQGYNNLELAGVGAVMVFLRETGVRDDAALQQMSADDQRNTAIVVLDAQTGRGQRLQGLSNLDLVKIALGVERV</sequence>
<evidence type="ECO:0000313" key="1">
    <source>
        <dbReference type="EMBL" id="ANZ40131.1"/>
    </source>
</evidence>
<organism evidence="1 2">
    <name type="scientific">Lentzea guizhouensis</name>
    <dbReference type="NCBI Taxonomy" id="1586287"/>
    <lineage>
        <taxon>Bacteria</taxon>
        <taxon>Bacillati</taxon>
        <taxon>Actinomycetota</taxon>
        <taxon>Actinomycetes</taxon>
        <taxon>Pseudonocardiales</taxon>
        <taxon>Pseudonocardiaceae</taxon>
        <taxon>Lentzea</taxon>
    </lineage>
</organism>
<proteinExistence type="predicted"/>
<reference evidence="1 2" key="1">
    <citation type="submission" date="2016-07" db="EMBL/GenBank/DDBJ databases">
        <title>Complete genome sequence of the Lentzea guizhouensis DHS C013.</title>
        <authorList>
            <person name="Cao C."/>
        </authorList>
    </citation>
    <scope>NUCLEOTIDE SEQUENCE [LARGE SCALE GENOMIC DNA]</scope>
    <source>
        <strain evidence="1 2">DHS C013</strain>
    </source>
</reference>
<evidence type="ECO:0000313" key="2">
    <source>
        <dbReference type="Proteomes" id="UP000093053"/>
    </source>
</evidence>
<dbReference type="EMBL" id="CP016793">
    <property type="protein sequence ID" value="ANZ40131.1"/>
    <property type="molecule type" value="Genomic_DNA"/>
</dbReference>
<accession>A0A1B2HR01</accession>
<dbReference type="AlphaFoldDB" id="A0A1B2HR01"/>
<keyword evidence="2" id="KW-1185">Reference proteome</keyword>
<dbReference type="STRING" id="1586287.BBK82_32970"/>
<name>A0A1B2HR01_9PSEU</name>
<protein>
    <submittedName>
        <fullName evidence="1">Uncharacterized protein</fullName>
    </submittedName>
</protein>
<gene>
    <name evidence="1" type="ORF">BBK82_32970</name>
</gene>